<dbReference type="InterPro" id="IPR018540">
    <property type="entry name" value="Spo0E-like"/>
</dbReference>
<evidence type="ECO:0000313" key="2">
    <source>
        <dbReference type="Proteomes" id="UP000184423"/>
    </source>
</evidence>
<dbReference type="RefSeq" id="WP_084106464.1">
    <property type="nucleotide sequence ID" value="NZ_FQVG01000007.1"/>
</dbReference>
<reference evidence="2" key="1">
    <citation type="submission" date="2016-11" db="EMBL/GenBank/DDBJ databases">
        <authorList>
            <person name="Varghese N."/>
            <person name="Submissions S."/>
        </authorList>
    </citation>
    <scope>NUCLEOTIDE SEQUENCE [LARGE SCALE GENOMIC DNA]</scope>
    <source>
        <strain evidence="2">DSM 10124</strain>
    </source>
</reference>
<sequence>MLKEKIENLRIELYNAILTNKLDKVLYLSQELDKLIVEYYNMTTQNAYLPS</sequence>
<dbReference type="SUPFAM" id="SSF140500">
    <property type="entry name" value="BAS1536-like"/>
    <property type="match status" value="1"/>
</dbReference>
<dbReference type="Gene3D" id="4.10.280.10">
    <property type="entry name" value="Helix-loop-helix DNA-binding domain"/>
    <property type="match status" value="1"/>
</dbReference>
<dbReference type="AlphaFoldDB" id="A0A1M4UCQ1"/>
<proteinExistence type="predicted"/>
<keyword evidence="2" id="KW-1185">Reference proteome</keyword>
<dbReference type="InterPro" id="IPR037208">
    <property type="entry name" value="Spo0E-like_sf"/>
</dbReference>
<dbReference type="GO" id="GO:0046983">
    <property type="term" value="F:protein dimerization activity"/>
    <property type="evidence" value="ECO:0007669"/>
    <property type="project" value="InterPro"/>
</dbReference>
<organism evidence="1 2">
    <name type="scientific">Caloramator proteoclasticus DSM 10124</name>
    <dbReference type="NCBI Taxonomy" id="1121262"/>
    <lineage>
        <taxon>Bacteria</taxon>
        <taxon>Bacillati</taxon>
        <taxon>Bacillota</taxon>
        <taxon>Clostridia</taxon>
        <taxon>Eubacteriales</taxon>
        <taxon>Clostridiaceae</taxon>
        <taxon>Caloramator</taxon>
    </lineage>
</organism>
<dbReference type="GO" id="GO:0043937">
    <property type="term" value="P:regulation of sporulation"/>
    <property type="evidence" value="ECO:0007669"/>
    <property type="project" value="InterPro"/>
</dbReference>
<name>A0A1M4UCQ1_9CLOT</name>
<gene>
    <name evidence="1" type="ORF">SAMN02746091_00618</name>
</gene>
<dbReference type="Proteomes" id="UP000184423">
    <property type="component" value="Unassembled WGS sequence"/>
</dbReference>
<dbReference type="Pfam" id="PF09388">
    <property type="entry name" value="SpoOE-like"/>
    <property type="match status" value="1"/>
</dbReference>
<accession>A0A1M4UCQ1</accession>
<evidence type="ECO:0000313" key="1">
    <source>
        <dbReference type="EMBL" id="SHE54519.1"/>
    </source>
</evidence>
<dbReference type="InterPro" id="IPR036638">
    <property type="entry name" value="HLH_DNA-bd_sf"/>
</dbReference>
<protein>
    <submittedName>
        <fullName evidence="1">Spo0E like sporulation regulatory protein</fullName>
    </submittedName>
</protein>
<dbReference type="EMBL" id="FQVG01000007">
    <property type="protein sequence ID" value="SHE54519.1"/>
    <property type="molecule type" value="Genomic_DNA"/>
</dbReference>